<evidence type="ECO:0000313" key="2">
    <source>
        <dbReference type="Proteomes" id="UP000051660"/>
    </source>
</evidence>
<dbReference type="EMBL" id="LLYB01000085">
    <property type="protein sequence ID" value="KRR20848.1"/>
    <property type="molecule type" value="Genomic_DNA"/>
</dbReference>
<gene>
    <name evidence="1" type="ORF">CQ14_26500</name>
</gene>
<protein>
    <submittedName>
        <fullName evidence="1">Uncharacterized protein</fullName>
    </submittedName>
</protein>
<reference evidence="1 2" key="1">
    <citation type="submission" date="2014-03" db="EMBL/GenBank/DDBJ databases">
        <title>Bradyrhizobium valentinum sp. nov., isolated from effective nodules of Lupinus mariae-josephae, a lupine endemic of basic-lime soils in Eastern Spain.</title>
        <authorList>
            <person name="Duran D."/>
            <person name="Rey L."/>
            <person name="Navarro A."/>
            <person name="Busquets A."/>
            <person name="Imperial J."/>
            <person name="Ruiz-Argueso T."/>
        </authorList>
    </citation>
    <scope>NUCLEOTIDE SEQUENCE [LARGE SCALE GENOMIC DNA]</scope>
    <source>
        <strain evidence="1 2">CCBAU 23086</strain>
    </source>
</reference>
<dbReference type="AlphaFoldDB" id="A0A0R3MT43"/>
<organism evidence="1 2">
    <name type="scientific">Bradyrhizobium lablabi</name>
    <dbReference type="NCBI Taxonomy" id="722472"/>
    <lineage>
        <taxon>Bacteria</taxon>
        <taxon>Pseudomonadati</taxon>
        <taxon>Pseudomonadota</taxon>
        <taxon>Alphaproteobacteria</taxon>
        <taxon>Hyphomicrobiales</taxon>
        <taxon>Nitrobacteraceae</taxon>
        <taxon>Bradyrhizobium</taxon>
    </lineage>
</organism>
<dbReference type="Proteomes" id="UP000051660">
    <property type="component" value="Unassembled WGS sequence"/>
</dbReference>
<comment type="caution">
    <text evidence="1">The sequence shown here is derived from an EMBL/GenBank/DDBJ whole genome shotgun (WGS) entry which is preliminary data.</text>
</comment>
<sequence>MRANKMQTSGEWRRENAASFPDFATQAGLLTQVQSPDNCYSAATAHEASPLKKQERGSA</sequence>
<accession>A0A0R3MT43</accession>
<name>A0A0R3MT43_9BRAD</name>
<proteinExistence type="predicted"/>
<evidence type="ECO:0000313" key="1">
    <source>
        <dbReference type="EMBL" id="KRR20848.1"/>
    </source>
</evidence>